<feature type="compositionally biased region" description="Pro residues" evidence="12">
    <location>
        <begin position="2096"/>
        <end position="2113"/>
    </location>
</feature>
<dbReference type="PROSITE" id="PS51016">
    <property type="entry name" value="MYTH4"/>
    <property type="match status" value="1"/>
</dbReference>
<dbReference type="Gene3D" id="6.20.240.20">
    <property type="match status" value="1"/>
</dbReference>
<dbReference type="Proteomes" id="UP000677054">
    <property type="component" value="Unassembled WGS sequence"/>
</dbReference>
<dbReference type="GO" id="GO:0003779">
    <property type="term" value="F:actin binding"/>
    <property type="evidence" value="ECO:0007669"/>
    <property type="project" value="UniProtKB-KW"/>
</dbReference>
<dbReference type="GO" id="GO:0016459">
    <property type="term" value="C:myosin complex"/>
    <property type="evidence" value="ECO:0007669"/>
    <property type="project" value="UniProtKB-KW"/>
</dbReference>
<keyword evidence="7 10" id="KW-0518">Myosin</keyword>
<feature type="compositionally biased region" description="Basic and acidic residues" evidence="12">
    <location>
        <begin position="2332"/>
        <end position="2362"/>
    </location>
</feature>
<dbReference type="GO" id="GO:0048513">
    <property type="term" value="P:animal organ development"/>
    <property type="evidence" value="ECO:0007669"/>
    <property type="project" value="UniProtKB-ARBA"/>
</dbReference>
<dbReference type="Gene3D" id="1.20.58.530">
    <property type="match status" value="1"/>
</dbReference>
<dbReference type="SMART" id="SM00139">
    <property type="entry name" value="MyTH4"/>
    <property type="match status" value="1"/>
</dbReference>
<feature type="region of interest" description="Disordered" evidence="12">
    <location>
        <begin position="2285"/>
        <end position="2366"/>
    </location>
</feature>
<dbReference type="GO" id="GO:0003774">
    <property type="term" value="F:cytoskeletal motor activity"/>
    <property type="evidence" value="ECO:0007669"/>
    <property type="project" value="UniProtKB-UniRule"/>
</dbReference>
<accession>A0A7R8XGC1</accession>
<feature type="region of interest" description="Actin-binding" evidence="10">
    <location>
        <begin position="844"/>
        <end position="866"/>
    </location>
</feature>
<feature type="domain" description="Myosin motor" evidence="14">
    <location>
        <begin position="279"/>
        <end position="965"/>
    </location>
</feature>
<dbReference type="SMART" id="SM00242">
    <property type="entry name" value="MYSc"/>
    <property type="match status" value="1"/>
</dbReference>
<evidence type="ECO:0000256" key="3">
    <source>
        <dbReference type="ARBA" id="ARBA00022490"/>
    </source>
</evidence>
<evidence type="ECO:0000256" key="9">
    <source>
        <dbReference type="ARBA" id="ARBA00023203"/>
    </source>
</evidence>
<dbReference type="PROSITE" id="PS50096">
    <property type="entry name" value="IQ"/>
    <property type="match status" value="3"/>
</dbReference>
<dbReference type="FunFam" id="3.40.850.10:FF:000008">
    <property type="entry name" value="Putative unconventional myosin-IXa"/>
    <property type="match status" value="1"/>
</dbReference>
<evidence type="ECO:0008006" key="17">
    <source>
        <dbReference type="Google" id="ProtNLM"/>
    </source>
</evidence>
<evidence type="ECO:0000256" key="12">
    <source>
        <dbReference type="SAM" id="MobiDB-lite"/>
    </source>
</evidence>
<dbReference type="InterPro" id="IPR051567">
    <property type="entry name" value="Unconventional_Myosin_ATPase"/>
</dbReference>
<evidence type="ECO:0000313" key="16">
    <source>
        <dbReference type="Proteomes" id="UP000677054"/>
    </source>
</evidence>
<sequence>MPVPPIQRLYYWSPSQGFATRITSGFGISFRKRWCYGVYHDACRGVENVCITRRCSEVVPRSRGTDRGPKKKLRRSATEVPEERVRSPEEKTRKTVSLVRRESRSLPRNYWRRRDRKEGPERSVSSSRLTLPEPPNRPLPEIPRAESFPGIVIGRDREEAASLSDRALSLGAISVRAYFSRHSIDGVVRAQSLGNLSAPSPRTPPPPLPPRRRKMLHNPNPGDLVWFDPGVGYVIPGEVVEYHRPSGVITVQAVIGGKPQVFTMNNVSHVRRRQDLGQYGVEDMIQLADLNEASLVWNLKIRYDKELIYTYTGSILVSVNPYKMFDIYGLDMVKKYEGRILGTLPPHLFAIASAAYAHVNNENLENGENQAVIISGESGAGKTESTKLIMQYLAAVNKSSSNVITEQILEATPLLESFGNAKTVKNDNSSRFGKYLQLYFNNGVISGAKTTDYLLEKSRIVTHASDERNYHVFYELLKGLRPEEKEKYGLQTPDKYFYLNQARWTCEIDGKNDEEDFQSLLAAMQVLGLSMEEQDTIFRILASVLHLGNVYFHRRQLRHGQEGVEIGSEAQVKWTSHLLQLSAEGIARALTIRITEARNERVFTPLNIDQALDARDAVAKALYYALFSWLVNRVNQTVCRGTKNLSISILDIFGFEVFDENSFEQLCINYANENLQYYFSKHVFKLEQQEYAKERIDWQPISFPDNQLVIHLLAKKPVGIFHLLDDESNFPKATDTSFLEKCHYNHSLNELYSRPRMSSMEFGIKHYAGHVWYCVDGFLDKNRDTLRVDVVELLISSNIPMVSKMFREVRQTTEASKTTSKANGRFVTMKPRTPTVAARFQDSLASLLDSMSKCNPWFVRCIKPNNEKAPMKFDMPVVLEQLRYTGMLETIRIRKLGYPVRMKFGQFSERYRCLIPEHLPRGIPPREITQLVLDRIPRVRDMCQLGTHKVFLKEEMERQLEKERADILHKAAVEIQRFVKGKLAHKRYLTQREAAIRIQKQFRMAMHRHKYLKLRRGIVRAQANFRMIRQKRRFTHMKDEMKRRLEVEKLARQRTKARSAKEEADRVARAVTGVNHIDIPAELAFIFSKLDEWQPVHHERNIMKVIGHIPKKDEAYHLPNDIDYYAFSKFANVYFKAHLWGMKREPIKTPFLSKSKDSDYQESLALFKLILRFMNDSNLSGKRESVLGDYIVNKALLNEKLRDELLCQLCNQTWKNENEGNCERGWLLMANALSCFAPSHFLFKYMLKYVSDHAYNGYKVLCQKKLLQSARLEAQLARTYPPCLLEWRANRKKANMALEAVFSDGETWYGPVDSWTTGEEFAGTLVRQKGLKEPFGWSVSIMDAHNIYELNGCDYVLDLISEMEIPPAFPVCKGFYLLSSSRDHGGSPFRKGSFSSTGSSHVDDYGMPMSTLPEHIPSPSDIPTRGPPGKRFSREHFLKSRSREQLSPGAGLSRTSALNDRYFEDQSSRNRSKSLDALDAEPVTRDPGLGDSLGLAMSRLNERYHSMDQIAPDRGRDAQWQPLPLAKSALNERYFAVGEAPIDRVSEAGSEFSRDEKLSRRMGSRDSSKPNSRRPSLDGGAQLGGRRRSQEQLLGPGRPPSASEFSALDFVEMVSTRQDDQKGEYSRISSRYVKSQYAGRRYPPPAASHSSRAQIETRYSEKTDTYGMRSSALSDTSETPSLASHVRRVRVPSQASDVDQFLDDLFMPVLDGNLDELSDARSLAASIKGGGNKEDEEVAKLTQRGPELDSVERHSILRQASAETSTVDEYLMDLFQPILVNQSLDQLTNAHLLASAIKGGGKGITGIDSQAGGVTGGSGGMPLSAGPGTMTFQPISGMTSPPPVMMSPPPMLIPNLGSIPLYNPQAMAGLTFAAGTPGLGHTPLSPTGLASPVMFGSSQAGPTSPPLMVTYLPIYNAQGFSLPNVPLLQPAASTPSGNLSSTQTVDIAQLQAFQQNLQRAFLQSALTQNLQIQQQLLAQNQALQQLLQQSVSFQEQESQSDIWTGQQKAAPNAQTPQHAPRTPTSQSVQVQQSGEEKLGFSPPVKDYSTSTPIVRKNQELQSPQSAFGNVLNELKRKSSVDGTPTPPKPSGVRPAFAPPPPPPPPPPNPPTPRDPTEPRPFFDPYGRAKTVRIGKWRWPPPRSDAEDTTDSFLQFKIRQQHKKILGQKDSPNNINSSMEWEEFDLPGEKSREHRGIAQDDPELQQRNISNGIGKLQISHEMKTKLEEIHGNRSNRSSMKSEQDTKDRVVKKLEEQRKLHLQQQLGGVLDSQREVIESRIGMQKRIVPSSEERMRRPTPPQPPLIPLTVDVGYPDQQSGGYYAQNGLPNGDHLPSRLRQDSSERLLRERKASSSTQRSDRIELEESPGFLNPIDTTPVILDDDFATRTLESMKTKLYPPNMAPHLTYTRVPWKIHIRKEVFSPKEVQSNPLALHLIFSQVVWDTLISTPPCARISKVERLQMKQLLDNYGITLANIQSPCKSSIKKNIINTAKEWPCYFARLFPVTGGRQYSDVQLLAVAHSGVRLVQRDFRAPNDGLRVVDTFMWEDLEEVISPRSSLLQITLRGGSRIGLYSHRAGQIARMIQDFSDEADRVSV</sequence>
<dbReference type="SUPFAM" id="SSF52540">
    <property type="entry name" value="P-loop containing nucleoside triphosphate hydrolases"/>
    <property type="match status" value="1"/>
</dbReference>
<comment type="subcellular location">
    <subcellularLocation>
        <location evidence="1">Cytoplasm</location>
    </subcellularLocation>
</comment>
<dbReference type="EMBL" id="CAJPEV010001231">
    <property type="protein sequence ID" value="CAG0891503.1"/>
    <property type="molecule type" value="Genomic_DNA"/>
</dbReference>
<keyword evidence="3" id="KW-0963">Cytoplasm</keyword>
<keyword evidence="6 11" id="KW-0175">Coiled coil</keyword>
<evidence type="ECO:0000256" key="4">
    <source>
        <dbReference type="ARBA" id="ARBA00022741"/>
    </source>
</evidence>
<evidence type="ECO:0000256" key="1">
    <source>
        <dbReference type="ARBA" id="ARBA00004496"/>
    </source>
</evidence>
<evidence type="ECO:0000256" key="11">
    <source>
        <dbReference type="SAM" id="Coils"/>
    </source>
</evidence>
<feature type="region of interest" description="Disordered" evidence="12">
    <location>
        <begin position="1388"/>
        <end position="1433"/>
    </location>
</feature>
<feature type="binding site" evidence="10">
    <location>
        <begin position="376"/>
        <end position="383"/>
    </location>
    <ligand>
        <name>ATP</name>
        <dbReference type="ChEBI" id="CHEBI:30616"/>
    </ligand>
</feature>
<proteinExistence type="inferred from homology"/>
<dbReference type="Pfam" id="PF00784">
    <property type="entry name" value="MyTH4"/>
    <property type="match status" value="1"/>
</dbReference>
<evidence type="ECO:0000259" key="13">
    <source>
        <dbReference type="PROSITE" id="PS51016"/>
    </source>
</evidence>
<feature type="region of interest" description="Disordered" evidence="12">
    <location>
        <begin position="59"/>
        <end position="144"/>
    </location>
</feature>
<evidence type="ECO:0000256" key="2">
    <source>
        <dbReference type="ARBA" id="ARBA00008314"/>
    </source>
</evidence>
<dbReference type="InterPro" id="IPR000857">
    <property type="entry name" value="MyTH4_dom"/>
</dbReference>
<evidence type="ECO:0000256" key="6">
    <source>
        <dbReference type="ARBA" id="ARBA00023054"/>
    </source>
</evidence>
<dbReference type="InterPro" id="IPR059004">
    <property type="entry name" value="MYO15"/>
</dbReference>
<keyword evidence="16" id="KW-1185">Reference proteome</keyword>
<feature type="region of interest" description="Disordered" evidence="12">
    <location>
        <begin position="1636"/>
        <end position="1679"/>
    </location>
</feature>
<dbReference type="GO" id="GO:0005524">
    <property type="term" value="F:ATP binding"/>
    <property type="evidence" value="ECO:0007669"/>
    <property type="project" value="UniProtKB-UniRule"/>
</dbReference>
<feature type="compositionally biased region" description="Basic and acidic residues" evidence="12">
    <location>
        <begin position="2238"/>
        <end position="2248"/>
    </location>
</feature>
<keyword evidence="4 10" id="KW-0547">Nucleotide-binding</keyword>
<evidence type="ECO:0000256" key="5">
    <source>
        <dbReference type="ARBA" id="ARBA00022840"/>
    </source>
</evidence>
<dbReference type="SMART" id="SM00015">
    <property type="entry name" value="IQ"/>
    <property type="match status" value="3"/>
</dbReference>
<dbReference type="PANTHER" id="PTHR22692:SF26">
    <property type="entry name" value="SH3 DOMAIN-CONTAINING PROTEIN"/>
    <property type="match status" value="1"/>
</dbReference>
<evidence type="ECO:0000256" key="8">
    <source>
        <dbReference type="ARBA" id="ARBA00023175"/>
    </source>
</evidence>
<dbReference type="InterPro" id="IPR001609">
    <property type="entry name" value="Myosin_head_motor_dom-like"/>
</dbReference>
<dbReference type="Gene3D" id="2.30.29.30">
    <property type="entry name" value="Pleckstrin-homology domain (PH domain)/Phosphotyrosine-binding domain (PTB)"/>
    <property type="match status" value="1"/>
</dbReference>
<feature type="region of interest" description="Disordered" evidence="12">
    <location>
        <begin position="1438"/>
        <end position="1457"/>
    </location>
</feature>
<evidence type="ECO:0000256" key="10">
    <source>
        <dbReference type="PROSITE-ProRule" id="PRU00782"/>
    </source>
</evidence>
<feature type="region of interest" description="Disordered" evidence="12">
    <location>
        <begin position="2077"/>
        <end position="2126"/>
    </location>
</feature>
<feature type="compositionally biased region" description="Basic and acidic residues" evidence="12">
    <location>
        <begin position="81"/>
        <end position="105"/>
    </location>
</feature>
<keyword evidence="9 10" id="KW-0009">Actin-binding</keyword>
<protein>
    <recommendedName>
        <fullName evidence="17">Unconventional myosin-XV-like</fullName>
    </recommendedName>
</protein>
<dbReference type="GO" id="GO:0005737">
    <property type="term" value="C:cytoplasm"/>
    <property type="evidence" value="ECO:0007669"/>
    <property type="project" value="UniProtKB-SubCell"/>
</dbReference>
<feature type="compositionally biased region" description="Polar residues" evidence="12">
    <location>
        <begin position="2001"/>
        <end position="2017"/>
    </location>
</feature>
<dbReference type="InterPro" id="IPR011993">
    <property type="entry name" value="PH-like_dom_sf"/>
</dbReference>
<dbReference type="GO" id="GO:0009888">
    <property type="term" value="P:tissue development"/>
    <property type="evidence" value="ECO:0007669"/>
    <property type="project" value="UniProtKB-ARBA"/>
</dbReference>
<dbReference type="Gene3D" id="1.20.5.190">
    <property type="match status" value="1"/>
</dbReference>
<dbReference type="Gene3D" id="1.10.10.820">
    <property type="match status" value="1"/>
</dbReference>
<dbReference type="FunFam" id="1.10.10.820:FF:000001">
    <property type="entry name" value="Myosin heavy chain"/>
    <property type="match status" value="1"/>
</dbReference>
<dbReference type="InterPro" id="IPR036961">
    <property type="entry name" value="Kinesin_motor_dom_sf"/>
</dbReference>
<evidence type="ECO:0000313" key="15">
    <source>
        <dbReference type="EMBL" id="CAD7246762.1"/>
    </source>
</evidence>
<feature type="coiled-coil region" evidence="11">
    <location>
        <begin position="1038"/>
        <end position="1070"/>
    </location>
</feature>
<evidence type="ECO:0000259" key="14">
    <source>
        <dbReference type="PROSITE" id="PS51456"/>
    </source>
</evidence>
<dbReference type="InterPro" id="IPR000048">
    <property type="entry name" value="IQ_motif_EF-hand-BS"/>
</dbReference>
<evidence type="ECO:0000256" key="7">
    <source>
        <dbReference type="ARBA" id="ARBA00023123"/>
    </source>
</evidence>
<keyword evidence="8 10" id="KW-0505">Motor protein</keyword>
<dbReference type="CDD" id="cd01387">
    <property type="entry name" value="MYSc_Myo15"/>
    <property type="match status" value="1"/>
</dbReference>
<feature type="domain" description="MyTH4" evidence="13">
    <location>
        <begin position="1142"/>
        <end position="1291"/>
    </location>
</feature>
<feature type="region of interest" description="Disordered" evidence="12">
    <location>
        <begin position="1998"/>
        <end position="2049"/>
    </location>
</feature>
<feature type="region of interest" description="Disordered" evidence="12">
    <location>
        <begin position="1546"/>
        <end position="1604"/>
    </location>
</feature>
<dbReference type="Gene3D" id="3.40.850.10">
    <property type="entry name" value="Kinesin motor domain"/>
    <property type="match status" value="1"/>
</dbReference>
<dbReference type="PROSITE" id="PS51456">
    <property type="entry name" value="MYOSIN_MOTOR"/>
    <property type="match status" value="1"/>
</dbReference>
<dbReference type="OrthoDB" id="6367894at2759"/>
<feature type="compositionally biased region" description="Basic and acidic residues" evidence="12">
    <location>
        <begin position="1462"/>
        <end position="1476"/>
    </location>
</feature>
<dbReference type="PRINTS" id="PR00193">
    <property type="entry name" value="MYOSINHEAVY"/>
</dbReference>
<dbReference type="InterPro" id="IPR036057">
    <property type="entry name" value="MYSc_Myo15"/>
</dbReference>
<dbReference type="Gene3D" id="3.10.20.90">
    <property type="entry name" value="Phosphatidylinositol 3-kinase Catalytic Subunit, Chain A, domain 1"/>
    <property type="match status" value="1"/>
</dbReference>
<feature type="region of interest" description="Disordered" evidence="12">
    <location>
        <begin position="2226"/>
        <end position="2248"/>
    </location>
</feature>
<gene>
    <name evidence="15" type="ORF">DSTB1V02_LOCUS6608</name>
</gene>
<dbReference type="FunFam" id="1.20.58.530:FF:000005">
    <property type="entry name" value="unconventional myosin-IXa isoform X1"/>
    <property type="match status" value="1"/>
</dbReference>
<keyword evidence="5 10" id="KW-0067">ATP-binding</keyword>
<feature type="compositionally biased region" description="Pro residues" evidence="12">
    <location>
        <begin position="132"/>
        <end position="141"/>
    </location>
</feature>
<dbReference type="EMBL" id="LR900748">
    <property type="protein sequence ID" value="CAD7246762.1"/>
    <property type="molecule type" value="Genomic_DNA"/>
</dbReference>
<dbReference type="Gene3D" id="1.20.120.720">
    <property type="entry name" value="Myosin VI head, motor domain, U50 subdomain"/>
    <property type="match status" value="1"/>
</dbReference>
<dbReference type="Pfam" id="PF00063">
    <property type="entry name" value="Myosin_head"/>
    <property type="match status" value="1"/>
</dbReference>
<name>A0A7R8XGC1_9CRUS</name>
<dbReference type="Pfam" id="PF26570">
    <property type="entry name" value="MYO15"/>
    <property type="match status" value="1"/>
</dbReference>
<feature type="region of interest" description="Disordered" evidence="12">
    <location>
        <begin position="1462"/>
        <end position="1492"/>
    </location>
</feature>
<dbReference type="Gene3D" id="1.25.40.530">
    <property type="entry name" value="MyTH4 domain"/>
    <property type="match status" value="2"/>
</dbReference>
<feature type="compositionally biased region" description="Basic and acidic residues" evidence="12">
    <location>
        <begin position="1546"/>
        <end position="1568"/>
    </location>
</feature>
<dbReference type="GO" id="GO:0048731">
    <property type="term" value="P:system development"/>
    <property type="evidence" value="ECO:0007669"/>
    <property type="project" value="UniProtKB-ARBA"/>
</dbReference>
<dbReference type="PANTHER" id="PTHR22692">
    <property type="entry name" value="MYOSIN VII, XV"/>
    <property type="match status" value="1"/>
</dbReference>
<dbReference type="InterPro" id="IPR027417">
    <property type="entry name" value="P-loop_NTPase"/>
</dbReference>
<dbReference type="InterPro" id="IPR038185">
    <property type="entry name" value="MyTH4_dom_sf"/>
</dbReference>
<organism evidence="15">
    <name type="scientific">Darwinula stevensoni</name>
    <dbReference type="NCBI Taxonomy" id="69355"/>
    <lineage>
        <taxon>Eukaryota</taxon>
        <taxon>Metazoa</taxon>
        <taxon>Ecdysozoa</taxon>
        <taxon>Arthropoda</taxon>
        <taxon>Crustacea</taxon>
        <taxon>Oligostraca</taxon>
        <taxon>Ostracoda</taxon>
        <taxon>Podocopa</taxon>
        <taxon>Podocopida</taxon>
        <taxon>Darwinulocopina</taxon>
        <taxon>Darwinuloidea</taxon>
        <taxon>Darwinulidae</taxon>
        <taxon>Darwinula</taxon>
    </lineage>
</organism>
<comment type="similarity">
    <text evidence="2 10">Belongs to the TRAFAC class myosin-kinesin ATPase superfamily. Myosin family.</text>
</comment>
<reference evidence="15" key="1">
    <citation type="submission" date="2020-11" db="EMBL/GenBank/DDBJ databases">
        <authorList>
            <person name="Tran Van P."/>
        </authorList>
    </citation>
    <scope>NUCLEOTIDE SEQUENCE</scope>
</reference>